<sequence length="59" mass="6552">VQILMTITGSYDFCRNRNRIAAESTGMIRLHLYDDGPILASHQSSKPVSKLEISNSNCV</sequence>
<comment type="caution">
    <text evidence="1">The sequence shown here is derived from an EMBL/GenBank/DDBJ whole genome shotgun (WGS) entry which is preliminary data.</text>
</comment>
<dbReference type="EMBL" id="CAJVQB010010152">
    <property type="protein sequence ID" value="CAG8737129.1"/>
    <property type="molecule type" value="Genomic_DNA"/>
</dbReference>
<evidence type="ECO:0000313" key="1">
    <source>
        <dbReference type="EMBL" id="CAG8737129.1"/>
    </source>
</evidence>
<gene>
    <name evidence="1" type="ORF">GMARGA_LOCUS14984</name>
</gene>
<proteinExistence type="predicted"/>
<feature type="non-terminal residue" evidence="1">
    <location>
        <position position="1"/>
    </location>
</feature>
<dbReference type="Proteomes" id="UP000789901">
    <property type="component" value="Unassembled WGS sequence"/>
</dbReference>
<organism evidence="1 2">
    <name type="scientific">Gigaspora margarita</name>
    <dbReference type="NCBI Taxonomy" id="4874"/>
    <lineage>
        <taxon>Eukaryota</taxon>
        <taxon>Fungi</taxon>
        <taxon>Fungi incertae sedis</taxon>
        <taxon>Mucoromycota</taxon>
        <taxon>Glomeromycotina</taxon>
        <taxon>Glomeromycetes</taxon>
        <taxon>Diversisporales</taxon>
        <taxon>Gigasporaceae</taxon>
        <taxon>Gigaspora</taxon>
    </lineage>
</organism>
<keyword evidence="2" id="KW-1185">Reference proteome</keyword>
<reference evidence="1 2" key="1">
    <citation type="submission" date="2021-06" db="EMBL/GenBank/DDBJ databases">
        <authorList>
            <person name="Kallberg Y."/>
            <person name="Tangrot J."/>
            <person name="Rosling A."/>
        </authorList>
    </citation>
    <scope>NUCLEOTIDE SEQUENCE [LARGE SCALE GENOMIC DNA]</scope>
    <source>
        <strain evidence="1 2">120-4 pot B 10/14</strain>
    </source>
</reference>
<protein>
    <submittedName>
        <fullName evidence="1">34134_t:CDS:1</fullName>
    </submittedName>
</protein>
<accession>A0ABN7V6H6</accession>
<evidence type="ECO:0000313" key="2">
    <source>
        <dbReference type="Proteomes" id="UP000789901"/>
    </source>
</evidence>
<name>A0ABN7V6H6_GIGMA</name>